<evidence type="ECO:0000313" key="4">
    <source>
        <dbReference type="Proteomes" id="UP001212997"/>
    </source>
</evidence>
<evidence type="ECO:0000313" key="3">
    <source>
        <dbReference type="EMBL" id="KAJ3479538.1"/>
    </source>
</evidence>
<keyword evidence="1" id="KW-0175">Coiled coil</keyword>
<comment type="caution">
    <text evidence="3">The sequence shown here is derived from an EMBL/GenBank/DDBJ whole genome shotgun (WGS) entry which is preliminary data.</text>
</comment>
<dbReference type="AlphaFoldDB" id="A0AAD5YBG9"/>
<proteinExistence type="predicted"/>
<evidence type="ECO:0000256" key="2">
    <source>
        <dbReference type="SAM" id="MobiDB-lite"/>
    </source>
</evidence>
<dbReference type="EMBL" id="JANAWD010000432">
    <property type="protein sequence ID" value="KAJ3479538.1"/>
    <property type="molecule type" value="Genomic_DNA"/>
</dbReference>
<sequence length="295" mass="34127">MLTSEIRIDFHVGKVLEECKPLPVLDLDYKPICWISDLELAVARVKRHFKRNKNFDMEIVTSLEGCPIRRKGSYLTWEGKEWRSWYHPSSIESGLRTVIIENTSAVKEYFALCTTLTTSERQIFLPFAFLKDGLEPHQKFSYNIDDIHLRAYWLENERVKAGQILKHDRCYPKPILLEDTGEPWSWRLPPNDLESSWIIERSFNGGLVISRHPEDAMATKAEIVALREENVALRAEVVAIRAEVSALRAVMEAKIGLEEVSSKTSKRKNPHTSPQSPRKKRKHLKEKPVKVNLNK</sequence>
<feature type="coiled-coil region" evidence="1">
    <location>
        <begin position="216"/>
        <end position="243"/>
    </location>
</feature>
<feature type="region of interest" description="Disordered" evidence="2">
    <location>
        <begin position="258"/>
        <end position="295"/>
    </location>
</feature>
<name>A0AAD5YBG9_9APHY</name>
<keyword evidence="4" id="KW-1185">Reference proteome</keyword>
<accession>A0AAD5YBG9</accession>
<protein>
    <submittedName>
        <fullName evidence="3">Uncharacterized protein</fullName>
    </submittedName>
</protein>
<reference evidence="3" key="1">
    <citation type="submission" date="2022-07" db="EMBL/GenBank/DDBJ databases">
        <title>Genome Sequence of Physisporinus lineatus.</title>
        <authorList>
            <person name="Buettner E."/>
        </authorList>
    </citation>
    <scope>NUCLEOTIDE SEQUENCE</scope>
    <source>
        <strain evidence="3">VT162</strain>
    </source>
</reference>
<organism evidence="3 4">
    <name type="scientific">Meripilus lineatus</name>
    <dbReference type="NCBI Taxonomy" id="2056292"/>
    <lineage>
        <taxon>Eukaryota</taxon>
        <taxon>Fungi</taxon>
        <taxon>Dikarya</taxon>
        <taxon>Basidiomycota</taxon>
        <taxon>Agaricomycotina</taxon>
        <taxon>Agaricomycetes</taxon>
        <taxon>Polyporales</taxon>
        <taxon>Meripilaceae</taxon>
        <taxon>Meripilus</taxon>
    </lineage>
</organism>
<evidence type="ECO:0000256" key="1">
    <source>
        <dbReference type="SAM" id="Coils"/>
    </source>
</evidence>
<dbReference type="Proteomes" id="UP001212997">
    <property type="component" value="Unassembled WGS sequence"/>
</dbReference>
<gene>
    <name evidence="3" type="ORF">NLI96_g8991</name>
</gene>